<protein>
    <submittedName>
        <fullName evidence="1">Uncharacterized protein</fullName>
    </submittedName>
</protein>
<proteinExistence type="predicted"/>
<dbReference type="Proteomes" id="UP000249016">
    <property type="component" value="Unassembled WGS sequence"/>
</dbReference>
<dbReference type="AlphaFoldDB" id="A0A327NCW5"/>
<sequence>MRHPIEKYNQQQAEVLANLPEDQRDYMARMFRIGNATYTYHNQVKELAVFGKGSKSEQTTGDLLDWLEQRMNLTDGTSVGDRIQTESRSARELLEVYFEEYLAGLPHDGLRRAEKDGGLDKAKNSYPFRRYVLERHDLGMDEFLRQNLSEEDYAFHIECGKPLSDEN</sequence>
<dbReference type="RefSeq" id="WP_111350795.1">
    <property type="nucleotide sequence ID" value="NZ_QLII01000002.1"/>
</dbReference>
<accession>A0A327NCW5</accession>
<evidence type="ECO:0000313" key="2">
    <source>
        <dbReference type="EMBL" id="RAI73178.1"/>
    </source>
</evidence>
<dbReference type="EMBL" id="QLII01000002">
    <property type="protein sequence ID" value="RAI73047.1"/>
    <property type="molecule type" value="Genomic_DNA"/>
</dbReference>
<gene>
    <name evidence="1" type="ORF">HMF3257_37220</name>
    <name evidence="2" type="ORF">HMF3257_37990</name>
</gene>
<comment type="caution">
    <text evidence="1">The sequence shown here is derived from an EMBL/GenBank/DDBJ whole genome shotgun (WGS) entry which is preliminary data.</text>
</comment>
<dbReference type="EMBL" id="QLII01000002">
    <property type="protein sequence ID" value="RAI73178.1"/>
    <property type="molecule type" value="Genomic_DNA"/>
</dbReference>
<name>A0A327NCW5_9BACT</name>
<organism evidence="1 3">
    <name type="scientific">Spirosoma telluris</name>
    <dbReference type="NCBI Taxonomy" id="2183553"/>
    <lineage>
        <taxon>Bacteria</taxon>
        <taxon>Pseudomonadati</taxon>
        <taxon>Bacteroidota</taxon>
        <taxon>Cytophagia</taxon>
        <taxon>Cytophagales</taxon>
        <taxon>Cytophagaceae</taxon>
        <taxon>Spirosoma</taxon>
    </lineage>
</organism>
<reference evidence="1 3" key="1">
    <citation type="submission" date="2018-06" db="EMBL/GenBank/DDBJ databases">
        <title>Spirosoma sp. HMF3257 Genome sequencing and assembly.</title>
        <authorList>
            <person name="Kang H."/>
            <person name="Cha I."/>
            <person name="Kim H."/>
            <person name="Kang J."/>
            <person name="Joh K."/>
        </authorList>
    </citation>
    <scope>NUCLEOTIDE SEQUENCE [LARGE SCALE GENOMIC DNA]</scope>
    <source>
        <strain evidence="1 3">HMF3257</strain>
    </source>
</reference>
<evidence type="ECO:0000313" key="3">
    <source>
        <dbReference type="Proteomes" id="UP000249016"/>
    </source>
</evidence>
<keyword evidence="3" id="KW-1185">Reference proteome</keyword>
<evidence type="ECO:0000313" key="1">
    <source>
        <dbReference type="EMBL" id="RAI73047.1"/>
    </source>
</evidence>
<dbReference type="OrthoDB" id="1030126at2"/>